<dbReference type="CDD" id="cd00592">
    <property type="entry name" value="HTH_MerR-like"/>
    <property type="match status" value="1"/>
</dbReference>
<name>A0A1Q5PQR7_9ACTO</name>
<evidence type="ECO:0000256" key="1">
    <source>
        <dbReference type="ARBA" id="ARBA00023125"/>
    </source>
</evidence>
<evidence type="ECO:0000259" key="3">
    <source>
        <dbReference type="PROSITE" id="PS50937"/>
    </source>
</evidence>
<evidence type="ECO:0000256" key="2">
    <source>
        <dbReference type="SAM" id="MobiDB-lite"/>
    </source>
</evidence>
<dbReference type="GO" id="GO:0003677">
    <property type="term" value="F:DNA binding"/>
    <property type="evidence" value="ECO:0007669"/>
    <property type="project" value="UniProtKB-KW"/>
</dbReference>
<dbReference type="Proteomes" id="UP000186465">
    <property type="component" value="Unassembled WGS sequence"/>
</dbReference>
<gene>
    <name evidence="4" type="ORF">BM477_03585</name>
</gene>
<dbReference type="GO" id="GO:0003700">
    <property type="term" value="F:DNA-binding transcription factor activity"/>
    <property type="evidence" value="ECO:0007669"/>
    <property type="project" value="InterPro"/>
</dbReference>
<dbReference type="Pfam" id="PF13411">
    <property type="entry name" value="MerR_1"/>
    <property type="match status" value="1"/>
</dbReference>
<feature type="region of interest" description="Disordered" evidence="2">
    <location>
        <begin position="1"/>
        <end position="22"/>
    </location>
</feature>
<comment type="caution">
    <text evidence="4">The sequence shown here is derived from an EMBL/GenBank/DDBJ whole genome shotgun (WGS) entry which is preliminary data.</text>
</comment>
<dbReference type="SMART" id="SM00422">
    <property type="entry name" value="HTH_MERR"/>
    <property type="match status" value="1"/>
</dbReference>
<feature type="domain" description="HTH merR-type" evidence="3">
    <location>
        <begin position="50"/>
        <end position="102"/>
    </location>
</feature>
<keyword evidence="1" id="KW-0238">DNA-binding</keyword>
<sequence>MTFSAHRQEIPGAEEPEPWPRGVSRKPLLSIGQVVSRLEQEFPAISLSKVRFLEERGIVTPFRTASMYRKFSEADIERLRFCLTAQRESFLPLDQIKDRLDRMDAGEEVAVEPVARVVASAGVPVQPVDGSVITLRELEDYTSATDEELETLIDCGLIQPDQRGRYPASAVRVVRQALALRAGGVPLRSMKMIGTFAHRMSHAALSSSVVQKGSSSVIAERRRAQSQDIARVASELVQEIMRADIDRDL</sequence>
<evidence type="ECO:0000313" key="4">
    <source>
        <dbReference type="EMBL" id="OKL49988.1"/>
    </source>
</evidence>
<dbReference type="Gene3D" id="1.10.1660.10">
    <property type="match status" value="1"/>
</dbReference>
<dbReference type="InterPro" id="IPR009061">
    <property type="entry name" value="DNA-bd_dom_put_sf"/>
</dbReference>
<dbReference type="RefSeq" id="WP_075361314.1">
    <property type="nucleotide sequence ID" value="NZ_MPDM01000003.1"/>
</dbReference>
<dbReference type="EMBL" id="MPDM01000003">
    <property type="protein sequence ID" value="OKL49988.1"/>
    <property type="molecule type" value="Genomic_DNA"/>
</dbReference>
<proteinExistence type="predicted"/>
<organism evidence="4 5">
    <name type="scientific">Boudabousia marimammalium</name>
    <dbReference type="NCBI Taxonomy" id="156892"/>
    <lineage>
        <taxon>Bacteria</taxon>
        <taxon>Bacillati</taxon>
        <taxon>Actinomycetota</taxon>
        <taxon>Actinomycetes</taxon>
        <taxon>Actinomycetales</taxon>
        <taxon>Actinomycetaceae</taxon>
        <taxon>Boudabousia</taxon>
    </lineage>
</organism>
<dbReference type="AlphaFoldDB" id="A0A1Q5PQR7"/>
<dbReference type="PANTHER" id="PTHR30204">
    <property type="entry name" value="REDOX-CYCLING DRUG-SENSING TRANSCRIPTIONAL ACTIVATOR SOXR"/>
    <property type="match status" value="1"/>
</dbReference>
<dbReference type="PANTHER" id="PTHR30204:SF89">
    <property type="entry name" value="HTH MERR-TYPE DOMAIN-CONTAINING PROTEIN"/>
    <property type="match status" value="1"/>
</dbReference>
<reference evidence="5" key="1">
    <citation type="submission" date="2016-11" db="EMBL/GenBank/DDBJ databases">
        <title>Actinomyces gypaetusis sp. nov. isolated from Gypaetus barbatus in Qinghai Tibet Plateau China.</title>
        <authorList>
            <person name="Meng X."/>
        </authorList>
    </citation>
    <scope>NUCLEOTIDE SEQUENCE [LARGE SCALE GENOMIC DNA]</scope>
    <source>
        <strain evidence="5">DSM 15383</strain>
    </source>
</reference>
<protein>
    <recommendedName>
        <fullName evidence="3">HTH merR-type domain-containing protein</fullName>
    </recommendedName>
</protein>
<dbReference type="OrthoDB" id="3191171at2"/>
<dbReference type="SUPFAM" id="SSF46955">
    <property type="entry name" value="Putative DNA-binding domain"/>
    <property type="match status" value="1"/>
</dbReference>
<accession>A0A1Q5PQR7</accession>
<dbReference type="InterPro" id="IPR047057">
    <property type="entry name" value="MerR_fam"/>
</dbReference>
<evidence type="ECO:0000313" key="5">
    <source>
        <dbReference type="Proteomes" id="UP000186465"/>
    </source>
</evidence>
<keyword evidence="5" id="KW-1185">Reference proteome</keyword>
<dbReference type="InterPro" id="IPR000551">
    <property type="entry name" value="MerR-type_HTH_dom"/>
</dbReference>
<dbReference type="STRING" id="156892.BM477_03585"/>
<dbReference type="PROSITE" id="PS50937">
    <property type="entry name" value="HTH_MERR_2"/>
    <property type="match status" value="1"/>
</dbReference>